<evidence type="ECO:0000313" key="3">
    <source>
        <dbReference type="Proteomes" id="UP000823388"/>
    </source>
</evidence>
<feature type="region of interest" description="Disordered" evidence="1">
    <location>
        <begin position="110"/>
        <end position="249"/>
    </location>
</feature>
<dbReference type="PANTHER" id="PTHR33170:SF22">
    <property type="entry name" value="OS10G0417100 PROTEIN"/>
    <property type="match status" value="1"/>
</dbReference>
<sequence>MQVRTVPEVFFKVEKWNSNAGAKSKIDSAWFRIFGIPMERRSVKRVSLIGSLVGIPLEVDTINLKRWEFVRVKIGCKDVTKVPAVVEGLMDFHFYDFTFQREVPVEGITNSAGTQWTRKSDRANDDNPSPKKPRWGDGGARQDNLSGKSDAGAGPPDYHQGRQHKSQAVNGEPKTDEEPRERPTQKRDRNEGKKSANSLPFHQQNNLGNIGENAYPSEENLSQKENYKQSVDTNKGKTQEVGEEESEDQGLSFDNIISPGGQHLNFGTFENMEIKNICHMQLADNSIVPINEYGTNLFGSKFDPLAAIEAKFALKTGKLPEPMLQENAVCPSPPTGTQEPPTLGVSSQEEQEIQESTIHKEPAAYVTEKEVTVTEEVIHDPNAASIGHISNASESGQTHIDVVNSVTPDMKQNYMRQSERLKKQGPGDIKIADKAETAMIKKNLEGTKLNLDLMLRSNKMDVDTKELALEQFDIIKDLEHVRMSGK</sequence>
<dbReference type="PANTHER" id="PTHR33170">
    <property type="entry name" value="DUF4283 DOMAIN-CONTAINING PROTEIN-RELATED"/>
    <property type="match status" value="1"/>
</dbReference>
<evidence type="ECO:0008006" key="4">
    <source>
        <dbReference type="Google" id="ProtNLM"/>
    </source>
</evidence>
<accession>A0A8T0QRP1</accession>
<proteinExistence type="predicted"/>
<gene>
    <name evidence="2" type="ORF">PVAP13_7KG373201</name>
</gene>
<feature type="compositionally biased region" description="Basic and acidic residues" evidence="1">
    <location>
        <begin position="173"/>
        <end position="194"/>
    </location>
</feature>
<organism evidence="2 3">
    <name type="scientific">Panicum virgatum</name>
    <name type="common">Blackwell switchgrass</name>
    <dbReference type="NCBI Taxonomy" id="38727"/>
    <lineage>
        <taxon>Eukaryota</taxon>
        <taxon>Viridiplantae</taxon>
        <taxon>Streptophyta</taxon>
        <taxon>Embryophyta</taxon>
        <taxon>Tracheophyta</taxon>
        <taxon>Spermatophyta</taxon>
        <taxon>Magnoliopsida</taxon>
        <taxon>Liliopsida</taxon>
        <taxon>Poales</taxon>
        <taxon>Poaceae</taxon>
        <taxon>PACMAD clade</taxon>
        <taxon>Panicoideae</taxon>
        <taxon>Panicodae</taxon>
        <taxon>Paniceae</taxon>
        <taxon>Panicinae</taxon>
        <taxon>Panicum</taxon>
        <taxon>Panicum sect. Hiantes</taxon>
    </lineage>
</organism>
<dbReference type="AlphaFoldDB" id="A0A8T0QRP1"/>
<dbReference type="Proteomes" id="UP000823388">
    <property type="component" value="Chromosome 7K"/>
</dbReference>
<keyword evidence="3" id="KW-1185">Reference proteome</keyword>
<dbReference type="EMBL" id="CM029049">
    <property type="protein sequence ID" value="KAG2575744.1"/>
    <property type="molecule type" value="Genomic_DNA"/>
</dbReference>
<name>A0A8T0QRP1_PANVG</name>
<evidence type="ECO:0000256" key="1">
    <source>
        <dbReference type="SAM" id="MobiDB-lite"/>
    </source>
</evidence>
<evidence type="ECO:0000313" key="2">
    <source>
        <dbReference type="EMBL" id="KAG2575744.1"/>
    </source>
</evidence>
<comment type="caution">
    <text evidence="2">The sequence shown here is derived from an EMBL/GenBank/DDBJ whole genome shotgun (WGS) entry which is preliminary data.</text>
</comment>
<protein>
    <recommendedName>
        <fullName evidence="4">DUF4283 domain-containing protein</fullName>
    </recommendedName>
</protein>
<feature type="compositionally biased region" description="Polar residues" evidence="1">
    <location>
        <begin position="195"/>
        <end position="208"/>
    </location>
</feature>
<feature type="compositionally biased region" description="Basic and acidic residues" evidence="1">
    <location>
        <begin position="118"/>
        <end position="129"/>
    </location>
</feature>
<reference evidence="2 3" key="1">
    <citation type="submission" date="2020-05" db="EMBL/GenBank/DDBJ databases">
        <title>WGS assembly of Panicum virgatum.</title>
        <authorList>
            <person name="Lovell J.T."/>
            <person name="Jenkins J."/>
            <person name="Shu S."/>
            <person name="Juenger T.E."/>
            <person name="Schmutz J."/>
        </authorList>
    </citation>
    <scope>NUCLEOTIDE SEQUENCE [LARGE SCALE GENOMIC DNA]</scope>
    <source>
        <strain evidence="3">cv. AP13</strain>
    </source>
</reference>